<dbReference type="KEGG" id="ddf:DEFDS_1903"/>
<evidence type="ECO:0000313" key="4">
    <source>
        <dbReference type="Proteomes" id="UP000001520"/>
    </source>
</evidence>
<organism evidence="3 4">
    <name type="scientific">Deferribacter desulfuricans (strain DSM 14783 / JCM 11476 / NBRC 101012 / SSM1)</name>
    <dbReference type="NCBI Taxonomy" id="639282"/>
    <lineage>
        <taxon>Bacteria</taxon>
        <taxon>Pseudomonadati</taxon>
        <taxon>Deferribacterota</taxon>
        <taxon>Deferribacteres</taxon>
        <taxon>Deferribacterales</taxon>
        <taxon>Deferribacteraceae</taxon>
        <taxon>Deferribacter</taxon>
    </lineage>
</organism>
<dbReference type="SUPFAM" id="SSF159713">
    <property type="entry name" value="Dhaf3308-like"/>
    <property type="match status" value="1"/>
</dbReference>
<name>D3P9G5_DEFDS</name>
<dbReference type="Pfam" id="PF04016">
    <property type="entry name" value="DUF364"/>
    <property type="match status" value="1"/>
</dbReference>
<dbReference type="RefSeq" id="WP_013008600.1">
    <property type="nucleotide sequence ID" value="NC_013939.1"/>
</dbReference>
<dbReference type="Gene3D" id="3.30.390.100">
    <property type="match status" value="1"/>
</dbReference>
<dbReference type="HOGENOM" id="CLU_076326_1_1_0"/>
<evidence type="ECO:0000313" key="3">
    <source>
        <dbReference type="EMBL" id="BAI81355.1"/>
    </source>
</evidence>
<gene>
    <name evidence="3" type="ordered locus">DEFDS_1903</name>
</gene>
<dbReference type="Proteomes" id="UP000001520">
    <property type="component" value="Chromosome"/>
</dbReference>
<evidence type="ECO:0000259" key="1">
    <source>
        <dbReference type="Pfam" id="PF04016"/>
    </source>
</evidence>
<dbReference type="STRING" id="639282.DEFDS_1903"/>
<evidence type="ECO:0008006" key="5">
    <source>
        <dbReference type="Google" id="ProtNLM"/>
    </source>
</evidence>
<dbReference type="OrthoDB" id="5387051at2"/>
<proteinExistence type="predicted"/>
<dbReference type="InterPro" id="IPR025251">
    <property type="entry name" value="DUF4213"/>
</dbReference>
<keyword evidence="4" id="KW-1185">Reference proteome</keyword>
<accession>D3P9G5</accession>
<feature type="domain" description="DUF4213" evidence="2">
    <location>
        <begin position="10"/>
        <end position="90"/>
    </location>
</feature>
<protein>
    <recommendedName>
        <fullName evidence="5">Heavy-metal chelation domain-containing protein</fullName>
    </recommendedName>
</protein>
<dbReference type="Pfam" id="PF13938">
    <property type="entry name" value="DUF4213"/>
    <property type="match status" value="1"/>
</dbReference>
<dbReference type="InterPro" id="IPR007161">
    <property type="entry name" value="DUF364"/>
</dbReference>
<dbReference type="Gene3D" id="3.40.50.11590">
    <property type="match status" value="1"/>
</dbReference>
<feature type="domain" description="Putative heavy-metal chelation" evidence="1">
    <location>
        <begin position="108"/>
        <end position="233"/>
    </location>
</feature>
<sequence>MKLLSHLIFEEVENKLENLTILDYVLGLSYVAVKTEEGIGLAYTFRNEIGGGCNILNRNLKGEPAKEIARLFFSVDILESAIGLATINSCLDNGESDNDDILERIDFNNKKVAIVGFFKPVIEKIKDIVDELFIFELKDLPGVIPPNMAKFYLPACDVVIISGTTLVNKTTEDFLCYCNDSSIKILMGPTTPLSNELAKFANIAGSFVKSDGIIDAVSKGAGMKGVKPFIEKRWLQAL</sequence>
<dbReference type="AlphaFoldDB" id="D3P9G5"/>
<evidence type="ECO:0000259" key="2">
    <source>
        <dbReference type="Pfam" id="PF13938"/>
    </source>
</evidence>
<reference evidence="3 4" key="1">
    <citation type="journal article" date="2010" name="DNA Res.">
        <title>Bacterial lifestyle in a deep-sea hydrothermal vent chimney revealed by the genome sequence of the thermophilic bacterium Deferribacter desulfuricans SSM1.</title>
        <authorList>
            <person name="Takaki Y."/>
            <person name="Shimamura S."/>
            <person name="Nakagawa S."/>
            <person name="Fukuhara Y."/>
            <person name="Horikawa H."/>
            <person name="Ankai A."/>
            <person name="Harada T."/>
            <person name="Hosoyama A."/>
            <person name="Oguchi A."/>
            <person name="Fukui S."/>
            <person name="Fujita N."/>
            <person name="Takami H."/>
            <person name="Takai K."/>
        </authorList>
    </citation>
    <scope>NUCLEOTIDE SEQUENCE [LARGE SCALE GENOMIC DNA]</scope>
    <source>
        <strain evidence="4">DSM 14783 / JCM 11476 / NBRC 101012 / SSM1</strain>
    </source>
</reference>
<dbReference type="eggNOG" id="COG2014">
    <property type="taxonomic scope" value="Bacteria"/>
</dbReference>
<dbReference type="EMBL" id="AP011529">
    <property type="protein sequence ID" value="BAI81355.1"/>
    <property type="molecule type" value="Genomic_DNA"/>
</dbReference>